<feature type="transmembrane region" description="Helical" evidence="7">
    <location>
        <begin position="90"/>
        <end position="115"/>
    </location>
</feature>
<dbReference type="Proteomes" id="UP000032452">
    <property type="component" value="Unassembled WGS sequence"/>
</dbReference>
<dbReference type="EMBL" id="JYON01000001">
    <property type="protein sequence ID" value="KJH73274.1"/>
    <property type="molecule type" value="Genomic_DNA"/>
</dbReference>
<evidence type="ECO:0000313" key="9">
    <source>
        <dbReference type="Proteomes" id="UP000032452"/>
    </source>
</evidence>
<feature type="transmembrane region" description="Helical" evidence="7">
    <location>
        <begin position="160"/>
        <end position="181"/>
    </location>
</feature>
<protein>
    <submittedName>
        <fullName evidence="8">Uncharacterized protein</fullName>
    </submittedName>
</protein>
<evidence type="ECO:0000256" key="7">
    <source>
        <dbReference type="SAM" id="Phobius"/>
    </source>
</evidence>
<accession>A0A0D8ZXW4</accession>
<keyword evidence="6 7" id="KW-0472">Membrane</keyword>
<dbReference type="AlphaFoldDB" id="A0A0D8ZXW4"/>
<dbReference type="InterPro" id="IPR050833">
    <property type="entry name" value="Poly_Biosynth_Transport"/>
</dbReference>
<dbReference type="PANTHER" id="PTHR30250:SF10">
    <property type="entry name" value="LIPOPOLYSACCHARIDE BIOSYNTHESIS PROTEIN WZXC"/>
    <property type="match status" value="1"/>
</dbReference>
<feature type="transmembrane region" description="Helical" evidence="7">
    <location>
        <begin position="428"/>
        <end position="446"/>
    </location>
</feature>
<proteinExistence type="inferred from homology"/>
<comment type="similarity">
    <text evidence="2">Belongs to the polysaccharide synthase family.</text>
</comment>
<keyword evidence="3" id="KW-1003">Cell membrane</keyword>
<keyword evidence="5 7" id="KW-1133">Transmembrane helix</keyword>
<evidence type="ECO:0000256" key="6">
    <source>
        <dbReference type="ARBA" id="ARBA00023136"/>
    </source>
</evidence>
<evidence type="ECO:0000256" key="2">
    <source>
        <dbReference type="ARBA" id="ARBA00007430"/>
    </source>
</evidence>
<feature type="transmembrane region" description="Helical" evidence="7">
    <location>
        <begin position="337"/>
        <end position="359"/>
    </location>
</feature>
<name>A0A0D8ZXW4_9CYAN</name>
<dbReference type="CDD" id="cd13127">
    <property type="entry name" value="MATE_tuaB_like"/>
    <property type="match status" value="1"/>
</dbReference>
<dbReference type="PANTHER" id="PTHR30250">
    <property type="entry name" value="PST FAMILY PREDICTED COLANIC ACID TRANSPORTER"/>
    <property type="match status" value="1"/>
</dbReference>
<dbReference type="STRING" id="1618023.UH38_00230"/>
<keyword evidence="9" id="KW-1185">Reference proteome</keyword>
<evidence type="ECO:0000256" key="4">
    <source>
        <dbReference type="ARBA" id="ARBA00022692"/>
    </source>
</evidence>
<dbReference type="OrthoDB" id="9770347at2"/>
<feature type="transmembrane region" description="Helical" evidence="7">
    <location>
        <begin position="52"/>
        <end position="78"/>
    </location>
</feature>
<evidence type="ECO:0000256" key="3">
    <source>
        <dbReference type="ARBA" id="ARBA00022475"/>
    </source>
</evidence>
<evidence type="ECO:0000256" key="5">
    <source>
        <dbReference type="ARBA" id="ARBA00022989"/>
    </source>
</evidence>
<dbReference type="RefSeq" id="WP_045052606.1">
    <property type="nucleotide sequence ID" value="NZ_CAWMDP010000017.1"/>
</dbReference>
<evidence type="ECO:0000256" key="1">
    <source>
        <dbReference type="ARBA" id="ARBA00004651"/>
    </source>
</evidence>
<feature type="transmembrane region" description="Helical" evidence="7">
    <location>
        <begin position="452"/>
        <end position="472"/>
    </location>
</feature>
<feature type="transmembrane region" description="Helical" evidence="7">
    <location>
        <begin position="302"/>
        <end position="325"/>
    </location>
</feature>
<comment type="subcellular location">
    <subcellularLocation>
        <location evidence="1">Cell membrane</location>
        <topology evidence="1">Multi-pass membrane protein</topology>
    </subcellularLocation>
</comment>
<comment type="caution">
    <text evidence="8">The sequence shown here is derived from an EMBL/GenBank/DDBJ whole genome shotgun (WGS) entry which is preliminary data.</text>
</comment>
<keyword evidence="4 7" id="KW-0812">Transmembrane</keyword>
<dbReference type="GO" id="GO:0005886">
    <property type="term" value="C:plasma membrane"/>
    <property type="evidence" value="ECO:0007669"/>
    <property type="project" value="UniProtKB-SubCell"/>
</dbReference>
<dbReference type="NCBIfam" id="NF007773">
    <property type="entry name" value="PRK10459.1"/>
    <property type="match status" value="1"/>
</dbReference>
<organism evidence="8 9">
    <name type="scientific">Aliterella atlantica CENA595</name>
    <dbReference type="NCBI Taxonomy" id="1618023"/>
    <lineage>
        <taxon>Bacteria</taxon>
        <taxon>Bacillati</taxon>
        <taxon>Cyanobacteriota</taxon>
        <taxon>Cyanophyceae</taxon>
        <taxon>Chroococcidiopsidales</taxon>
        <taxon>Aliterellaceae</taxon>
        <taxon>Aliterella</taxon>
    </lineage>
</organism>
<sequence>MPQNDPVNKSTQNVSGKLSAGVRWTGISQILQQVINLGCSVVLARLLAPDDFGLLAMASVFTGIVFFVLDLGLNAVIVQRQQIENRQISSIFWINVCLGLFMTLIGVGASGAIASFYNSPAVQPIVALLSCNFLISSLSRTQAAVLTRQMDFRSLELRTLTGLIVGATAAVVLAFSGFGVWSLAGRIVITGAVETTMLWAVSGWKPSFWFRWADVRDLIGFSNDVLIANLLRYFGRNADNLLIGKFVGVTELGFYALAYNLMMLPVLRFSQVLAGVLFPALSRLQEDLAKLKQSWFRAARTLGAIIIPLMLGLIVLAPQFVYVVYGQKWLPVVPLLQVLTTSGIFQALGLLNSTVLLAIGQTQLRLKLTFYSVGLAVVAFLVGLPYGAFGVAACFALMNIVTETFFLVKTLECIGASYTQYVRNLSGVVVSAIGMSVVLLALSLNLPLAPSAMLAIAIPSGIVVYLMLLYFISRNILTEILSILPKRFTKSWLKVG</sequence>
<dbReference type="Pfam" id="PF13440">
    <property type="entry name" value="Polysacc_synt_3"/>
    <property type="match status" value="1"/>
</dbReference>
<reference evidence="8 9" key="1">
    <citation type="submission" date="2015-02" db="EMBL/GenBank/DDBJ databases">
        <title>Draft genome of a novel marine cyanobacterium (Chroococcales) isolated from South Atlantic Ocean.</title>
        <authorList>
            <person name="Rigonato J."/>
            <person name="Alvarenga D.O."/>
            <person name="Branco L.H."/>
            <person name="Varani A.M."/>
            <person name="Brandini F.P."/>
            <person name="Fiore M.F."/>
        </authorList>
    </citation>
    <scope>NUCLEOTIDE SEQUENCE [LARGE SCALE GENOMIC DNA]</scope>
    <source>
        <strain evidence="8 9">CENA595</strain>
    </source>
</reference>
<evidence type="ECO:0000313" key="8">
    <source>
        <dbReference type="EMBL" id="KJH73274.1"/>
    </source>
</evidence>
<gene>
    <name evidence="8" type="ORF">UH38_00230</name>
</gene>